<keyword evidence="11 15" id="KW-0448">Lipopolysaccharide biosynthesis</keyword>
<dbReference type="GO" id="GO:0005524">
    <property type="term" value="F:ATP binding"/>
    <property type="evidence" value="ECO:0007669"/>
    <property type="project" value="UniProtKB-UniRule"/>
</dbReference>
<evidence type="ECO:0000256" key="4">
    <source>
        <dbReference type="ARBA" id="ARBA00011988"/>
    </source>
</evidence>
<dbReference type="HAMAP" id="MF_00521">
    <property type="entry name" value="KDO_kinase"/>
    <property type="match status" value="1"/>
</dbReference>
<dbReference type="OrthoDB" id="6854449at2"/>
<dbReference type="InterPro" id="IPR022826">
    <property type="entry name" value="KDO_kinase"/>
</dbReference>
<name>A0A379C8W0_9PAST</name>
<feature type="active site" evidence="15">
    <location>
        <position position="166"/>
    </location>
</feature>
<evidence type="ECO:0000256" key="3">
    <source>
        <dbReference type="ARBA" id="ARBA00010327"/>
    </source>
</evidence>
<dbReference type="Gene3D" id="1.10.510.10">
    <property type="entry name" value="Transferase(Phosphotransferase) domain 1"/>
    <property type="match status" value="1"/>
</dbReference>
<evidence type="ECO:0000256" key="12">
    <source>
        <dbReference type="ARBA" id="ARBA00023136"/>
    </source>
</evidence>
<keyword evidence="10 15" id="KW-0067">ATP-binding</keyword>
<dbReference type="Pfam" id="PF06293">
    <property type="entry name" value="Kdo"/>
    <property type="match status" value="1"/>
</dbReference>
<dbReference type="SUPFAM" id="SSF56112">
    <property type="entry name" value="Protein kinase-like (PK-like)"/>
    <property type="match status" value="1"/>
</dbReference>
<evidence type="ECO:0000256" key="14">
    <source>
        <dbReference type="ARBA" id="ARBA00034417"/>
    </source>
</evidence>
<keyword evidence="8 15" id="KW-0547">Nucleotide-binding</keyword>
<comment type="pathway">
    <text evidence="2 15">Bacterial outer membrane biogenesis; LPS core biosynthesis.</text>
</comment>
<comment type="catalytic activity">
    <reaction evidence="14 15">
        <text>an alpha-Kdo-(2-&gt;6)-lipid IVA + ATP = a 4-O-phospho-alpha-Kdo-(2-&gt;6)-lipid IVA + ADP + H(+)</text>
        <dbReference type="Rhea" id="RHEA:74271"/>
        <dbReference type="ChEBI" id="CHEBI:15378"/>
        <dbReference type="ChEBI" id="CHEBI:30616"/>
        <dbReference type="ChEBI" id="CHEBI:176428"/>
        <dbReference type="ChEBI" id="CHEBI:193140"/>
        <dbReference type="ChEBI" id="CHEBI:456216"/>
        <dbReference type="EC" id="2.7.1.166"/>
    </reaction>
</comment>
<protein>
    <recommendedName>
        <fullName evidence="13 15">3-deoxy-D-manno-octulosonic acid kinase</fullName>
        <shortName evidence="15">Kdo kinase</shortName>
        <ecNumber evidence="4 15">2.7.1.166</ecNumber>
    </recommendedName>
</protein>
<dbReference type="RefSeq" id="WP_115314538.1">
    <property type="nucleotide sequence ID" value="NZ_LWIF01000001.1"/>
</dbReference>
<evidence type="ECO:0000256" key="9">
    <source>
        <dbReference type="ARBA" id="ARBA00022777"/>
    </source>
</evidence>
<dbReference type="NCBIfam" id="NF002475">
    <property type="entry name" value="PRK01723.1"/>
    <property type="match status" value="1"/>
</dbReference>
<evidence type="ECO:0000256" key="8">
    <source>
        <dbReference type="ARBA" id="ARBA00022741"/>
    </source>
</evidence>
<dbReference type="EC" id="2.7.1.166" evidence="4 15"/>
<reference evidence="17 18" key="1">
    <citation type="submission" date="2018-06" db="EMBL/GenBank/DDBJ databases">
        <authorList>
            <consortium name="Pathogen Informatics"/>
            <person name="Doyle S."/>
        </authorList>
    </citation>
    <scope>NUCLEOTIDE SEQUENCE [LARGE SCALE GENOMIC DNA]</scope>
    <source>
        <strain evidence="17 18">NCTC12872</strain>
    </source>
</reference>
<evidence type="ECO:0000256" key="7">
    <source>
        <dbReference type="ARBA" id="ARBA00022679"/>
    </source>
</evidence>
<accession>A0A379C8W0</accession>
<feature type="coiled-coil region" evidence="16">
    <location>
        <begin position="199"/>
        <end position="226"/>
    </location>
</feature>
<comment type="similarity">
    <text evidence="3 15">Belongs to the protein kinase superfamily. KdkA/RfaP family.</text>
</comment>
<evidence type="ECO:0000256" key="1">
    <source>
        <dbReference type="ARBA" id="ARBA00004515"/>
    </source>
</evidence>
<dbReference type="UniPathway" id="UPA00958"/>
<dbReference type="GO" id="GO:0016301">
    <property type="term" value="F:kinase activity"/>
    <property type="evidence" value="ECO:0007669"/>
    <property type="project" value="UniProtKB-KW"/>
</dbReference>
<keyword evidence="5 15" id="KW-1003">Cell membrane</keyword>
<evidence type="ECO:0000313" key="17">
    <source>
        <dbReference type="EMBL" id="SUB58087.1"/>
    </source>
</evidence>
<evidence type="ECO:0000256" key="2">
    <source>
        <dbReference type="ARBA" id="ARBA00004713"/>
    </source>
</evidence>
<dbReference type="EMBL" id="UGTA01000001">
    <property type="protein sequence ID" value="SUB58087.1"/>
    <property type="molecule type" value="Genomic_DNA"/>
</dbReference>
<gene>
    <name evidence="15 17" type="primary">kdkA</name>
    <name evidence="17" type="ORF">NCTC12872_00030</name>
</gene>
<evidence type="ECO:0000256" key="6">
    <source>
        <dbReference type="ARBA" id="ARBA00022519"/>
    </source>
</evidence>
<evidence type="ECO:0000256" key="15">
    <source>
        <dbReference type="HAMAP-Rule" id="MF_00521"/>
    </source>
</evidence>
<evidence type="ECO:0000256" key="5">
    <source>
        <dbReference type="ARBA" id="ARBA00022475"/>
    </source>
</evidence>
<dbReference type="AlphaFoldDB" id="A0A379C8W0"/>
<proteinExistence type="inferred from homology"/>
<keyword evidence="16" id="KW-0175">Coiled coil</keyword>
<evidence type="ECO:0000256" key="11">
    <source>
        <dbReference type="ARBA" id="ARBA00022985"/>
    </source>
</evidence>
<dbReference type="Proteomes" id="UP000255417">
    <property type="component" value="Unassembled WGS sequence"/>
</dbReference>
<dbReference type="GO" id="GO:0016773">
    <property type="term" value="F:phosphotransferase activity, alcohol group as acceptor"/>
    <property type="evidence" value="ECO:0007669"/>
    <property type="project" value="UniProtKB-UniRule"/>
</dbReference>
<dbReference type="GO" id="GO:0009244">
    <property type="term" value="P:lipopolysaccharide core region biosynthetic process"/>
    <property type="evidence" value="ECO:0007669"/>
    <property type="project" value="UniProtKB-UniRule"/>
</dbReference>
<keyword evidence="6 15" id="KW-0997">Cell inner membrane</keyword>
<keyword evidence="7 15" id="KW-0808">Transferase</keyword>
<dbReference type="InterPro" id="IPR011009">
    <property type="entry name" value="Kinase-like_dom_sf"/>
</dbReference>
<evidence type="ECO:0000256" key="10">
    <source>
        <dbReference type="ARBA" id="ARBA00022840"/>
    </source>
</evidence>
<keyword evidence="9 15" id="KW-0418">Kinase</keyword>
<keyword evidence="12 15" id="KW-0472">Membrane</keyword>
<keyword evidence="18" id="KW-1185">Reference proteome</keyword>
<sequence length="234" mass="27996">MNYYQFNHDLLSESHLPQIKDLLTQSSFENHKLLLGFSKGRGITWFLKTDALFGMNSVKRHYYRGGLFGKLVKDHYFFTAYEKTRAVQEFNLLQKMYQWQLPVPRPIAVKIDKKCCIYTADILIEKLENTQDLSQFLQKNTLNSQQYFQLGQLIKKLHQHQVHHSDLNIHNILFDEENNKFWLIDFDKCFIQTGNDWKSSNVERLLRSFNKEIERLNIQFQEADWQSFLEGYQS</sequence>
<comment type="subcellular location">
    <subcellularLocation>
        <location evidence="1 15">Cell inner membrane</location>
        <topology evidence="1 15">Peripheral membrane protein</topology>
        <orientation evidence="1 15">Cytoplasmic side</orientation>
    </subcellularLocation>
</comment>
<comment type="function">
    <text evidence="15">Catalyzes the ATP-dependent phosphorylation of the 3-deoxy-D-manno-octulosonic acid (Kdo) residue in Kdo-lipid IV(A) at the 4-OH position.</text>
</comment>
<evidence type="ECO:0000256" key="16">
    <source>
        <dbReference type="SAM" id="Coils"/>
    </source>
</evidence>
<evidence type="ECO:0000256" key="13">
    <source>
        <dbReference type="ARBA" id="ARBA00029511"/>
    </source>
</evidence>
<dbReference type="GO" id="GO:0005886">
    <property type="term" value="C:plasma membrane"/>
    <property type="evidence" value="ECO:0007669"/>
    <property type="project" value="UniProtKB-SubCell"/>
</dbReference>
<evidence type="ECO:0000313" key="18">
    <source>
        <dbReference type="Proteomes" id="UP000255417"/>
    </source>
</evidence>
<organism evidence="17 18">
    <name type="scientific">Phocoenobacter uteri</name>
    <dbReference type="NCBI Taxonomy" id="146806"/>
    <lineage>
        <taxon>Bacteria</taxon>
        <taxon>Pseudomonadati</taxon>
        <taxon>Pseudomonadota</taxon>
        <taxon>Gammaproteobacteria</taxon>
        <taxon>Pasteurellales</taxon>
        <taxon>Pasteurellaceae</taxon>
        <taxon>Phocoenobacter</taxon>
    </lineage>
</organism>